<dbReference type="NCBIfam" id="TIGR01730">
    <property type="entry name" value="RND_mfp"/>
    <property type="match status" value="1"/>
</dbReference>
<dbReference type="Pfam" id="PF25917">
    <property type="entry name" value="BSH_RND"/>
    <property type="match status" value="1"/>
</dbReference>
<dbReference type="SUPFAM" id="SSF111369">
    <property type="entry name" value="HlyD-like secretion proteins"/>
    <property type="match status" value="1"/>
</dbReference>
<evidence type="ECO:0000259" key="2">
    <source>
        <dbReference type="Pfam" id="PF25917"/>
    </source>
</evidence>
<accession>A0A846N2B2</accession>
<keyword evidence="4" id="KW-1185">Reference proteome</keyword>
<dbReference type="InterPro" id="IPR058625">
    <property type="entry name" value="MdtA-like_BSH"/>
</dbReference>
<comment type="caution">
    <text evidence="3">The sequence shown here is derived from an EMBL/GenBank/DDBJ whole genome shotgun (WGS) entry which is preliminary data.</text>
</comment>
<dbReference type="Gene3D" id="2.40.420.20">
    <property type="match status" value="1"/>
</dbReference>
<protein>
    <submittedName>
        <fullName evidence="3">RND family efflux transporter MFP subunit</fullName>
    </submittedName>
</protein>
<dbReference type="InterPro" id="IPR006143">
    <property type="entry name" value="RND_pump_MFP"/>
</dbReference>
<dbReference type="Gene3D" id="2.40.50.100">
    <property type="match status" value="1"/>
</dbReference>
<sequence length="331" mass="35100">MNIFSGIMAFFGFGAPQTPPPPPPPKTFLVQPVSVADEKAVFATVQSANVVPARARIGGTIVELKVRQGDHVEQGQVIALVSDKKLGLQASSYGAQVAAAQAQYAQAKTDWDRAQRLMAANAISKSAYDQAKTALNVAQSNVNAYAAQKAVVQQQSVEGAVLAPQTGRVITVPVTAGTVLMPGDTVATVAQGDFVLRLKIPERHARDIKVGQPVRLDGSDIGLSGPSFGTIKLIYPEIDNGHVVADASVAMLGDYFVNERVRVWVSAGQRWAFVIPASLVKTRSGMDTVQLWAKGAVMEIPIQRGQSLHRPGKPDSIEVLSGLHAGDKILP</sequence>
<dbReference type="RefSeq" id="WP_167083697.1">
    <property type="nucleotide sequence ID" value="NZ_BAAADC010000001.1"/>
</dbReference>
<dbReference type="PANTHER" id="PTHR30469">
    <property type="entry name" value="MULTIDRUG RESISTANCE PROTEIN MDTA"/>
    <property type="match status" value="1"/>
</dbReference>
<proteinExistence type="inferred from homology"/>
<dbReference type="GO" id="GO:0015562">
    <property type="term" value="F:efflux transmembrane transporter activity"/>
    <property type="evidence" value="ECO:0007669"/>
    <property type="project" value="TreeGrafter"/>
</dbReference>
<dbReference type="GO" id="GO:1990281">
    <property type="term" value="C:efflux pump complex"/>
    <property type="evidence" value="ECO:0007669"/>
    <property type="project" value="TreeGrafter"/>
</dbReference>
<dbReference type="PANTHER" id="PTHR30469:SF15">
    <property type="entry name" value="HLYD FAMILY OF SECRETION PROTEINS"/>
    <property type="match status" value="1"/>
</dbReference>
<dbReference type="EMBL" id="JAASRM010000001">
    <property type="protein sequence ID" value="NIK89625.1"/>
    <property type="molecule type" value="Genomic_DNA"/>
</dbReference>
<name>A0A846N2B2_9PROT</name>
<evidence type="ECO:0000256" key="1">
    <source>
        <dbReference type="ARBA" id="ARBA00009477"/>
    </source>
</evidence>
<feature type="domain" description="Multidrug resistance protein MdtA-like barrel-sandwich hybrid" evidence="2">
    <location>
        <begin position="50"/>
        <end position="189"/>
    </location>
</feature>
<dbReference type="Proteomes" id="UP000570514">
    <property type="component" value="Unassembled WGS sequence"/>
</dbReference>
<dbReference type="AlphaFoldDB" id="A0A846N2B2"/>
<reference evidence="3 4" key="1">
    <citation type="submission" date="2020-03" db="EMBL/GenBank/DDBJ databases">
        <title>Genomic Encyclopedia of Type Strains, Phase IV (KMG-IV): sequencing the most valuable type-strain genomes for metagenomic binning, comparative biology and taxonomic classification.</title>
        <authorList>
            <person name="Goeker M."/>
        </authorList>
    </citation>
    <scope>NUCLEOTIDE SEQUENCE [LARGE SCALE GENOMIC DNA]</scope>
    <source>
        <strain evidence="3 4">DSM 19867</strain>
    </source>
</reference>
<dbReference type="Gene3D" id="2.40.30.170">
    <property type="match status" value="1"/>
</dbReference>
<organism evidence="3 4">
    <name type="scientific">Rhizomicrobium palustre</name>
    <dbReference type="NCBI Taxonomy" id="189966"/>
    <lineage>
        <taxon>Bacteria</taxon>
        <taxon>Pseudomonadati</taxon>
        <taxon>Pseudomonadota</taxon>
        <taxon>Alphaproteobacteria</taxon>
        <taxon>Micropepsales</taxon>
        <taxon>Micropepsaceae</taxon>
        <taxon>Rhizomicrobium</taxon>
    </lineage>
</organism>
<gene>
    <name evidence="3" type="ORF">FHS83_002943</name>
</gene>
<comment type="similarity">
    <text evidence="1">Belongs to the membrane fusion protein (MFP) (TC 8.A.1) family.</text>
</comment>
<dbReference type="Gene3D" id="1.10.287.470">
    <property type="entry name" value="Helix hairpin bin"/>
    <property type="match status" value="1"/>
</dbReference>
<evidence type="ECO:0000313" key="3">
    <source>
        <dbReference type="EMBL" id="NIK89625.1"/>
    </source>
</evidence>
<evidence type="ECO:0000313" key="4">
    <source>
        <dbReference type="Proteomes" id="UP000570514"/>
    </source>
</evidence>